<dbReference type="STRING" id="443144.GM21_2460"/>
<proteinExistence type="predicted"/>
<dbReference type="AlphaFoldDB" id="C6DZV9"/>
<dbReference type="OrthoDB" id="5490278at2"/>
<dbReference type="HOGENOM" id="CLU_009583_2_2_7"/>
<dbReference type="Pfam" id="PF13439">
    <property type="entry name" value="Glyco_transf_4"/>
    <property type="match status" value="1"/>
</dbReference>
<dbReference type="GO" id="GO:0016757">
    <property type="term" value="F:glycosyltransferase activity"/>
    <property type="evidence" value="ECO:0007669"/>
    <property type="project" value="InterPro"/>
</dbReference>
<organism evidence="3">
    <name type="scientific">Geobacter sp. (strain M21)</name>
    <dbReference type="NCBI Taxonomy" id="443144"/>
    <lineage>
        <taxon>Bacteria</taxon>
        <taxon>Pseudomonadati</taxon>
        <taxon>Thermodesulfobacteriota</taxon>
        <taxon>Desulfuromonadia</taxon>
        <taxon>Geobacterales</taxon>
        <taxon>Geobacteraceae</taxon>
        <taxon>Geobacter</taxon>
    </lineage>
</organism>
<dbReference type="EMBL" id="CP001661">
    <property type="protein sequence ID" value="ACT18503.1"/>
    <property type="molecule type" value="Genomic_DNA"/>
</dbReference>
<name>C6DZV9_GEOSM</name>
<accession>C6DZV9</accession>
<reference evidence="3" key="1">
    <citation type="submission" date="2009-07" db="EMBL/GenBank/DDBJ databases">
        <title>Complete sequence of Geobacter sp. M21.</title>
        <authorList>
            <consortium name="US DOE Joint Genome Institute"/>
            <person name="Lucas S."/>
            <person name="Copeland A."/>
            <person name="Lapidus A."/>
            <person name="Glavina del Rio T."/>
            <person name="Dalin E."/>
            <person name="Tice H."/>
            <person name="Bruce D."/>
            <person name="Goodwin L."/>
            <person name="Pitluck S."/>
            <person name="Saunders E."/>
            <person name="Brettin T."/>
            <person name="Detter J.C."/>
            <person name="Han C."/>
            <person name="Larimer F."/>
            <person name="Land M."/>
            <person name="Hauser L."/>
            <person name="Kyrpides N."/>
            <person name="Ovchinnikova G."/>
            <person name="Lovley D."/>
        </authorList>
    </citation>
    <scope>NUCLEOTIDE SEQUENCE [LARGE SCALE GENOMIC DNA]</scope>
    <source>
        <strain evidence="3">M21</strain>
    </source>
</reference>
<dbReference type="InterPro" id="IPR028098">
    <property type="entry name" value="Glyco_trans_4-like_N"/>
</dbReference>
<protein>
    <submittedName>
        <fullName evidence="3">Glycosyl transferase group 1</fullName>
    </submittedName>
</protein>
<feature type="domain" description="Glycosyl transferase family 1" evidence="1">
    <location>
        <begin position="192"/>
        <end position="357"/>
    </location>
</feature>
<dbReference type="eggNOG" id="COG0438">
    <property type="taxonomic scope" value="Bacteria"/>
</dbReference>
<feature type="domain" description="Glycosyltransferase subfamily 4-like N-terminal" evidence="2">
    <location>
        <begin position="25"/>
        <end position="183"/>
    </location>
</feature>
<gene>
    <name evidence="3" type="ordered locus">GM21_2460</name>
</gene>
<dbReference type="InterPro" id="IPR001296">
    <property type="entry name" value="Glyco_trans_1"/>
</dbReference>
<sequence>MMEAATTASEREPVGIMHVIFSLGIGGAEKLAFDMIGYLPRENYRPVVVCIGQDGPLAEMFRNRRVPLFHRHNTPGQTRGLVSWLKNIIETENITVIHAHQYNALYFSVLATLCNPRVNLVYTEHGRIHPERFNWKRYFTNPLFALRIDHMVSISESTRGAMARYDNLPLRRIEVIHNGIDFDLLNPPSDHREKRRLLGIGEKSRIIGTASRLEEIKNIPMMLRAFKAVLAACPDTVLVIAGQGRQEARLQELAAELGVAGQVRFLGLRSDLPELFRLFEVFLLVSFSEGISITLLEAMGSGVPAVVTNVGGNPEVVVDGVTGYLVEVGDEAALCGRILTLLSNADEARRLGEAARDRVRSNFSFGSMMDAYQKLYRGRSK</sequence>
<evidence type="ECO:0000313" key="3">
    <source>
        <dbReference type="EMBL" id="ACT18503.1"/>
    </source>
</evidence>
<dbReference type="KEGG" id="gem:GM21_2460"/>
<dbReference type="Gene3D" id="3.40.50.2000">
    <property type="entry name" value="Glycogen Phosphorylase B"/>
    <property type="match status" value="2"/>
</dbReference>
<dbReference type="PANTHER" id="PTHR12526:SF630">
    <property type="entry name" value="GLYCOSYLTRANSFERASE"/>
    <property type="match status" value="1"/>
</dbReference>
<keyword evidence="3" id="KW-0808">Transferase</keyword>
<dbReference type="CAZy" id="GT4">
    <property type="family name" value="Glycosyltransferase Family 4"/>
</dbReference>
<dbReference type="PANTHER" id="PTHR12526">
    <property type="entry name" value="GLYCOSYLTRANSFERASE"/>
    <property type="match status" value="1"/>
</dbReference>
<dbReference type="SUPFAM" id="SSF53756">
    <property type="entry name" value="UDP-Glycosyltransferase/glycogen phosphorylase"/>
    <property type="match status" value="1"/>
</dbReference>
<evidence type="ECO:0000259" key="2">
    <source>
        <dbReference type="Pfam" id="PF13439"/>
    </source>
</evidence>
<evidence type="ECO:0000259" key="1">
    <source>
        <dbReference type="Pfam" id="PF00534"/>
    </source>
</evidence>
<dbReference type="Pfam" id="PF00534">
    <property type="entry name" value="Glycos_transf_1"/>
    <property type="match status" value="1"/>
</dbReference>